<organism evidence="2 3">
    <name type="scientific">Ascobolus immersus RN42</name>
    <dbReference type="NCBI Taxonomy" id="1160509"/>
    <lineage>
        <taxon>Eukaryota</taxon>
        <taxon>Fungi</taxon>
        <taxon>Dikarya</taxon>
        <taxon>Ascomycota</taxon>
        <taxon>Pezizomycotina</taxon>
        <taxon>Pezizomycetes</taxon>
        <taxon>Pezizales</taxon>
        <taxon>Ascobolaceae</taxon>
        <taxon>Ascobolus</taxon>
    </lineage>
</organism>
<feature type="compositionally biased region" description="Low complexity" evidence="1">
    <location>
        <begin position="636"/>
        <end position="667"/>
    </location>
</feature>
<feature type="region of interest" description="Disordered" evidence="1">
    <location>
        <begin position="407"/>
        <end position="521"/>
    </location>
</feature>
<feature type="compositionally biased region" description="Basic and acidic residues" evidence="1">
    <location>
        <begin position="14"/>
        <end position="50"/>
    </location>
</feature>
<reference evidence="2 3" key="1">
    <citation type="journal article" date="2018" name="Nat. Ecol. Evol.">
        <title>Pezizomycetes genomes reveal the molecular basis of ectomycorrhizal truffle lifestyle.</title>
        <authorList>
            <person name="Murat C."/>
            <person name="Payen T."/>
            <person name="Noel B."/>
            <person name="Kuo A."/>
            <person name="Morin E."/>
            <person name="Chen J."/>
            <person name="Kohler A."/>
            <person name="Krizsan K."/>
            <person name="Balestrini R."/>
            <person name="Da Silva C."/>
            <person name="Montanini B."/>
            <person name="Hainaut M."/>
            <person name="Levati E."/>
            <person name="Barry K.W."/>
            <person name="Belfiori B."/>
            <person name="Cichocki N."/>
            <person name="Clum A."/>
            <person name="Dockter R.B."/>
            <person name="Fauchery L."/>
            <person name="Guy J."/>
            <person name="Iotti M."/>
            <person name="Le Tacon F."/>
            <person name="Lindquist E.A."/>
            <person name="Lipzen A."/>
            <person name="Malagnac F."/>
            <person name="Mello A."/>
            <person name="Molinier V."/>
            <person name="Miyauchi S."/>
            <person name="Poulain J."/>
            <person name="Riccioni C."/>
            <person name="Rubini A."/>
            <person name="Sitrit Y."/>
            <person name="Splivallo R."/>
            <person name="Traeger S."/>
            <person name="Wang M."/>
            <person name="Zifcakova L."/>
            <person name="Wipf D."/>
            <person name="Zambonelli A."/>
            <person name="Paolocci F."/>
            <person name="Nowrousian M."/>
            <person name="Ottonello S."/>
            <person name="Baldrian P."/>
            <person name="Spatafora J.W."/>
            <person name="Henrissat B."/>
            <person name="Nagy L.G."/>
            <person name="Aury J.M."/>
            <person name="Wincker P."/>
            <person name="Grigoriev I.V."/>
            <person name="Bonfante P."/>
            <person name="Martin F.M."/>
        </authorList>
    </citation>
    <scope>NUCLEOTIDE SEQUENCE [LARGE SCALE GENOMIC DNA]</scope>
    <source>
        <strain evidence="2 3">RN42</strain>
    </source>
</reference>
<proteinExistence type="predicted"/>
<dbReference type="Proteomes" id="UP000275078">
    <property type="component" value="Unassembled WGS sequence"/>
</dbReference>
<sequence>MAERQSRISQNGESNRELDRGRHRRYDEAADKSKSGESRDVYRARLDGHSRGQRGQGQDRSSSHGPQAHSHRARGLGSRHRSRTRERSYGAHRRSSSHREAHRRRRSPSPVQLGMPSIDMYPQELRAYAPELDTDIDWNDEIEVRKYRELERSMRKKFGSPRFLRRPPPKLDVGVTCDIPRRHRGKQKRQMRSIMKVDTDEDVILRKKEIRIIFRYKYRYIFRKSWKNMSEVVKENLMYTFAVEFRHWNWESWRIRKTIMTLGEDGQRNAREKERLKAKTGAKLIKELRMAGALNRNVELPDSSYDHSTDPHGRNEEFLHRRRDHVSTDGPVEKPRRRTRPYASNEPRHQDRTCEYPARRSDSTSRTDGRSFNDGIATHGFGSRTGRSLSVSRRGVVYARQQSVETSQAYHDIDHDRHSNSRHGYRTAAADTLSPRSRQDSIVSRHTPPAASQNASHEYHDIDRHSHHDPQDLDRYRTESIRRTMSETRDEPSWPEHAYGHHTTDPSGSKVGRSTRSSPAQLAYDDHAASLRISRRWEEYDDIDYGFTLNASPIAPSSLHPPVDRYSCSGQISNSESNPGRRALTSVTRSPASPTAPPLVHVNQDMVEESSRTRARRSPSRSRSPLSVRARRSPSRSRSPLSVRARTSTSRSRSPLSLGARTSMSRSRSPHNRHSHQSRWYMSPVQARTPRLSTSIPGSLSRSISPENQSRWYISPVQARYSSPVHISPSWIFIKINVAGESVSLSASVSRTCSCPSTVHISPWVSVKITPS</sequence>
<feature type="compositionally biased region" description="Basic residues" evidence="1">
    <location>
        <begin position="668"/>
        <end position="677"/>
    </location>
</feature>
<evidence type="ECO:0000313" key="2">
    <source>
        <dbReference type="EMBL" id="RPA77933.1"/>
    </source>
</evidence>
<feature type="region of interest" description="Disordered" evidence="1">
    <location>
        <begin position="1"/>
        <end position="116"/>
    </location>
</feature>
<feature type="compositionally biased region" description="Basic and acidic residues" evidence="1">
    <location>
        <begin position="346"/>
        <end position="371"/>
    </location>
</feature>
<dbReference type="EMBL" id="ML119718">
    <property type="protein sequence ID" value="RPA77933.1"/>
    <property type="molecule type" value="Genomic_DNA"/>
</dbReference>
<feature type="compositionally biased region" description="Polar residues" evidence="1">
    <location>
        <begin position="434"/>
        <end position="456"/>
    </location>
</feature>
<gene>
    <name evidence="2" type="ORF">BJ508DRAFT_162047</name>
</gene>
<name>A0A3N4HVP0_ASCIM</name>
<feature type="region of interest" description="Disordered" evidence="1">
    <location>
        <begin position="565"/>
        <end position="684"/>
    </location>
</feature>
<dbReference type="AlphaFoldDB" id="A0A3N4HVP0"/>
<feature type="compositionally biased region" description="Basic and acidic residues" evidence="1">
    <location>
        <begin position="457"/>
        <end position="504"/>
    </location>
</feature>
<protein>
    <submittedName>
        <fullName evidence="2">Uncharacterized protein</fullName>
    </submittedName>
</protein>
<keyword evidence="3" id="KW-1185">Reference proteome</keyword>
<feature type="compositionally biased region" description="Polar residues" evidence="1">
    <location>
        <begin position="56"/>
        <end position="65"/>
    </location>
</feature>
<feature type="region of interest" description="Disordered" evidence="1">
    <location>
        <begin position="299"/>
        <end position="392"/>
    </location>
</feature>
<feature type="compositionally biased region" description="Basic and acidic residues" evidence="1">
    <location>
        <begin position="304"/>
        <end position="334"/>
    </location>
</feature>
<evidence type="ECO:0000256" key="1">
    <source>
        <dbReference type="SAM" id="MobiDB-lite"/>
    </source>
</evidence>
<evidence type="ECO:0000313" key="3">
    <source>
        <dbReference type="Proteomes" id="UP000275078"/>
    </source>
</evidence>
<feature type="compositionally biased region" description="Polar residues" evidence="1">
    <location>
        <begin position="568"/>
        <end position="578"/>
    </location>
</feature>
<accession>A0A3N4HVP0</accession>
<feature type="compositionally biased region" description="Basic residues" evidence="1">
    <location>
        <begin position="69"/>
        <end position="107"/>
    </location>
</feature>